<dbReference type="InterPro" id="IPR021369">
    <property type="entry name" value="DUF2985"/>
</dbReference>
<keyword evidence="2" id="KW-0472">Membrane</keyword>
<dbReference type="Proteomes" id="UP000039046">
    <property type="component" value="Unassembled WGS sequence"/>
</dbReference>
<dbReference type="STRING" id="1531966.A0A0A1T4V6"/>
<feature type="region of interest" description="Disordered" evidence="1">
    <location>
        <begin position="1"/>
        <end position="31"/>
    </location>
</feature>
<dbReference type="EMBL" id="CDHN01000001">
    <property type="protein sequence ID" value="CEJ81342.1"/>
    <property type="molecule type" value="Genomic_DNA"/>
</dbReference>
<feature type="transmembrane region" description="Helical" evidence="2">
    <location>
        <begin position="201"/>
        <end position="218"/>
    </location>
</feature>
<dbReference type="OrthoDB" id="6407410at2759"/>
<evidence type="ECO:0000313" key="4">
    <source>
        <dbReference type="Proteomes" id="UP000039046"/>
    </source>
</evidence>
<feature type="transmembrane region" description="Helical" evidence="2">
    <location>
        <begin position="337"/>
        <end position="355"/>
    </location>
</feature>
<keyword evidence="4" id="KW-1185">Reference proteome</keyword>
<dbReference type="Pfam" id="PF11204">
    <property type="entry name" value="DUF2985"/>
    <property type="match status" value="1"/>
</dbReference>
<proteinExistence type="predicted"/>
<sequence>MATTNDKAGSIPPTNEVLTPTVSAQNRSGSISGGLRRVSLSFEQSQLPGGFFAATGGIASSVLSGRAVSHTNVSPIEAPAEGGVVNKEAIPSVAEEGSVVARTITPEMKIAEPQAAAAFPNGYHFPPKHSFAQNFKSGSIAFWHYFLTPVGFFVTIYGLNVVAWGGMLFLLLCNASPAMCYPTCDDIDSPRRKWVEWDSQILNALFCVTGFGLAPWRFRDLYFLLQYRIGRNTIGLRKLAAIHRDWFRLPGSSKIEADIGPRNIANRAAGCDIEALPQPIEKIPDAPLTAVRANDSKVWKLDMVIWLMVANTLLQCVLCGFMWGMNRYDRPSWATGLFVGLGCGVAGIGGIMMFLEGKKVKSTEGVPISKEDMELLARDRERGIFHYNNIGDKAPEAKKN</sequence>
<feature type="transmembrane region" description="Helical" evidence="2">
    <location>
        <begin position="304"/>
        <end position="325"/>
    </location>
</feature>
<dbReference type="PANTHER" id="PTHR35872">
    <property type="entry name" value="INTEGRAL MEMBRANE PROTEIN (AFU_ORTHOLOGUE AFUA_5G07110)"/>
    <property type="match status" value="1"/>
</dbReference>
<evidence type="ECO:0000313" key="3">
    <source>
        <dbReference type="EMBL" id="CEJ81342.1"/>
    </source>
</evidence>
<dbReference type="HOGENOM" id="CLU_031135_2_0_1"/>
<evidence type="ECO:0000256" key="2">
    <source>
        <dbReference type="SAM" id="Phobius"/>
    </source>
</evidence>
<accession>A0A0A1T4V6</accession>
<organism evidence="3 4">
    <name type="scientific">[Torrubiella] hemipterigena</name>
    <dbReference type="NCBI Taxonomy" id="1531966"/>
    <lineage>
        <taxon>Eukaryota</taxon>
        <taxon>Fungi</taxon>
        <taxon>Dikarya</taxon>
        <taxon>Ascomycota</taxon>
        <taxon>Pezizomycotina</taxon>
        <taxon>Sordariomycetes</taxon>
        <taxon>Hypocreomycetidae</taxon>
        <taxon>Hypocreales</taxon>
        <taxon>Clavicipitaceae</taxon>
        <taxon>Clavicipitaceae incertae sedis</taxon>
        <taxon>'Torrubiella' clade</taxon>
    </lineage>
</organism>
<reference evidence="3 4" key="1">
    <citation type="journal article" date="2015" name="Genome Announc.">
        <title>Draft Genome Sequence and Gene Annotation of the Entomopathogenic Fungus Verticillium hemipterigenum.</title>
        <authorList>
            <person name="Horn F."/>
            <person name="Habel A."/>
            <person name="Scharf D.H."/>
            <person name="Dworschak J."/>
            <person name="Brakhage A.A."/>
            <person name="Guthke R."/>
            <person name="Hertweck C."/>
            <person name="Linde J."/>
        </authorList>
    </citation>
    <scope>NUCLEOTIDE SEQUENCE [LARGE SCALE GENOMIC DNA]</scope>
</reference>
<evidence type="ECO:0000256" key="1">
    <source>
        <dbReference type="SAM" id="MobiDB-lite"/>
    </source>
</evidence>
<gene>
    <name evidence="3" type="ORF">VHEMI01475</name>
</gene>
<dbReference type="AlphaFoldDB" id="A0A0A1T4V6"/>
<feature type="transmembrane region" description="Helical" evidence="2">
    <location>
        <begin position="145"/>
        <end position="172"/>
    </location>
</feature>
<keyword evidence="2" id="KW-1133">Transmembrane helix</keyword>
<protein>
    <recommendedName>
        <fullName evidence="5">Alpha-L-rhamnosidase C</fullName>
    </recommendedName>
</protein>
<evidence type="ECO:0008006" key="5">
    <source>
        <dbReference type="Google" id="ProtNLM"/>
    </source>
</evidence>
<dbReference type="PANTHER" id="PTHR35872:SF1">
    <property type="entry name" value="ALPHA-L-RHAMNOSIDASE C"/>
    <property type="match status" value="1"/>
</dbReference>
<feature type="compositionally biased region" description="Polar residues" evidence="1">
    <location>
        <begin position="1"/>
        <end position="30"/>
    </location>
</feature>
<keyword evidence="2" id="KW-0812">Transmembrane</keyword>
<name>A0A0A1T4V6_9HYPO</name>